<feature type="chain" id="PRO_5042173649" evidence="1">
    <location>
        <begin position="22"/>
        <end position="307"/>
    </location>
</feature>
<reference evidence="2" key="1">
    <citation type="submission" date="2023-03" db="EMBL/GenBank/DDBJ databases">
        <title>Massive genome expansion in bonnet fungi (Mycena s.s.) driven by repeated elements and novel gene families across ecological guilds.</title>
        <authorList>
            <consortium name="Lawrence Berkeley National Laboratory"/>
            <person name="Harder C.B."/>
            <person name="Miyauchi S."/>
            <person name="Viragh M."/>
            <person name="Kuo A."/>
            <person name="Thoen E."/>
            <person name="Andreopoulos B."/>
            <person name="Lu D."/>
            <person name="Skrede I."/>
            <person name="Drula E."/>
            <person name="Henrissat B."/>
            <person name="Morin E."/>
            <person name="Kohler A."/>
            <person name="Barry K."/>
            <person name="LaButti K."/>
            <person name="Morin E."/>
            <person name="Salamov A."/>
            <person name="Lipzen A."/>
            <person name="Mereny Z."/>
            <person name="Hegedus B."/>
            <person name="Baldrian P."/>
            <person name="Stursova M."/>
            <person name="Weitz H."/>
            <person name="Taylor A."/>
            <person name="Grigoriev I.V."/>
            <person name="Nagy L.G."/>
            <person name="Martin F."/>
            <person name="Kauserud H."/>
        </authorList>
    </citation>
    <scope>NUCLEOTIDE SEQUENCE</scope>
    <source>
        <strain evidence="2">CBHHK182m</strain>
    </source>
</reference>
<dbReference type="Proteomes" id="UP001215598">
    <property type="component" value="Unassembled WGS sequence"/>
</dbReference>
<evidence type="ECO:0000313" key="3">
    <source>
        <dbReference type="Proteomes" id="UP001215598"/>
    </source>
</evidence>
<name>A0AAD7N0M4_9AGAR</name>
<dbReference type="AlphaFoldDB" id="A0AAD7N0M4"/>
<dbReference type="EMBL" id="JARKIB010000103">
    <property type="protein sequence ID" value="KAJ7740390.1"/>
    <property type="molecule type" value="Genomic_DNA"/>
</dbReference>
<evidence type="ECO:0000313" key="2">
    <source>
        <dbReference type="EMBL" id="KAJ7740390.1"/>
    </source>
</evidence>
<feature type="signal peptide" evidence="1">
    <location>
        <begin position="1"/>
        <end position="21"/>
    </location>
</feature>
<sequence>MAMSLPVFVIVLVLTSMLGAAQVTPASWRQPNITKPLAERVRLAGAALDTAIDRLGIDGYFVTVSNEDDATGTAGDLYAQMALFDMATNQSKYETALGQYSRSYCSRGLTFRIQGEAFGNAAAYAYVAYDKNPIFLQYAVDSWWWGREHTLSTQDISAGKFPGMNFTLVKRLWLGVHFSLVEGYASGLSALLAEATSDPTYLQAATESSTFIQTQLTNVQKIVQADITADANSSPCSVISDTDPTQSGLMLEGLAILSSFTKNASTQNLLKELLLTVIPNTGWQGENGIVSTGGLVNYSKLASLIIN</sequence>
<comment type="caution">
    <text evidence="2">The sequence shown here is derived from an EMBL/GenBank/DDBJ whole genome shotgun (WGS) entry which is preliminary data.</text>
</comment>
<protein>
    <submittedName>
        <fullName evidence="2">Uncharacterized protein</fullName>
    </submittedName>
</protein>
<gene>
    <name evidence="2" type="ORF">B0H16DRAFT_1464947</name>
</gene>
<organism evidence="2 3">
    <name type="scientific">Mycena metata</name>
    <dbReference type="NCBI Taxonomy" id="1033252"/>
    <lineage>
        <taxon>Eukaryota</taxon>
        <taxon>Fungi</taxon>
        <taxon>Dikarya</taxon>
        <taxon>Basidiomycota</taxon>
        <taxon>Agaricomycotina</taxon>
        <taxon>Agaricomycetes</taxon>
        <taxon>Agaricomycetidae</taxon>
        <taxon>Agaricales</taxon>
        <taxon>Marasmiineae</taxon>
        <taxon>Mycenaceae</taxon>
        <taxon>Mycena</taxon>
    </lineage>
</organism>
<proteinExistence type="predicted"/>
<accession>A0AAD7N0M4</accession>
<evidence type="ECO:0000256" key="1">
    <source>
        <dbReference type="SAM" id="SignalP"/>
    </source>
</evidence>
<keyword evidence="3" id="KW-1185">Reference proteome</keyword>
<keyword evidence="1" id="KW-0732">Signal</keyword>